<evidence type="ECO:0000313" key="7">
    <source>
        <dbReference type="EMBL" id="OGH80884.1"/>
    </source>
</evidence>
<feature type="transmembrane region" description="Helical" evidence="5">
    <location>
        <begin position="217"/>
        <end position="234"/>
    </location>
</feature>
<dbReference type="PANTHER" id="PTHR37422">
    <property type="entry name" value="TEICHURONIC ACID BIOSYNTHESIS PROTEIN TUAE"/>
    <property type="match status" value="1"/>
</dbReference>
<keyword evidence="3 5" id="KW-1133">Transmembrane helix</keyword>
<reference evidence="7 8" key="1">
    <citation type="journal article" date="2016" name="Nat. Commun.">
        <title>Thousands of microbial genomes shed light on interconnected biogeochemical processes in an aquifer system.</title>
        <authorList>
            <person name="Anantharaman K."/>
            <person name="Brown C.T."/>
            <person name="Hug L.A."/>
            <person name="Sharon I."/>
            <person name="Castelle C.J."/>
            <person name="Probst A.J."/>
            <person name="Thomas B.C."/>
            <person name="Singh A."/>
            <person name="Wilkins M.J."/>
            <person name="Karaoz U."/>
            <person name="Brodie E.L."/>
            <person name="Williams K.H."/>
            <person name="Hubbard S.S."/>
            <person name="Banfield J.F."/>
        </authorList>
    </citation>
    <scope>NUCLEOTIDE SEQUENCE [LARGE SCALE GENOMIC DNA]</scope>
</reference>
<feature type="transmembrane region" description="Helical" evidence="5">
    <location>
        <begin position="372"/>
        <end position="390"/>
    </location>
</feature>
<feature type="transmembrane region" description="Helical" evidence="5">
    <location>
        <begin position="268"/>
        <end position="286"/>
    </location>
</feature>
<evidence type="ECO:0000256" key="4">
    <source>
        <dbReference type="ARBA" id="ARBA00023136"/>
    </source>
</evidence>
<dbReference type="EMBL" id="MFQK01000020">
    <property type="protein sequence ID" value="OGH80884.1"/>
    <property type="molecule type" value="Genomic_DNA"/>
</dbReference>
<dbReference type="GO" id="GO:0016020">
    <property type="term" value="C:membrane"/>
    <property type="evidence" value="ECO:0007669"/>
    <property type="project" value="UniProtKB-SubCell"/>
</dbReference>
<feature type="transmembrane region" description="Helical" evidence="5">
    <location>
        <begin position="129"/>
        <end position="150"/>
    </location>
</feature>
<comment type="subcellular location">
    <subcellularLocation>
        <location evidence="1">Membrane</location>
        <topology evidence="1">Multi-pass membrane protein</topology>
    </subcellularLocation>
</comment>
<evidence type="ECO:0000256" key="1">
    <source>
        <dbReference type="ARBA" id="ARBA00004141"/>
    </source>
</evidence>
<feature type="transmembrane region" description="Helical" evidence="5">
    <location>
        <begin position="396"/>
        <end position="413"/>
    </location>
</feature>
<keyword evidence="4 5" id="KW-0472">Membrane</keyword>
<feature type="domain" description="O-antigen ligase-related" evidence="6">
    <location>
        <begin position="226"/>
        <end position="362"/>
    </location>
</feature>
<evidence type="ECO:0000256" key="5">
    <source>
        <dbReference type="SAM" id="Phobius"/>
    </source>
</evidence>
<keyword evidence="2 5" id="KW-0812">Transmembrane</keyword>
<evidence type="ECO:0000313" key="8">
    <source>
        <dbReference type="Proteomes" id="UP000178726"/>
    </source>
</evidence>
<protein>
    <recommendedName>
        <fullName evidence="6">O-antigen ligase-related domain-containing protein</fullName>
    </recommendedName>
</protein>
<comment type="caution">
    <text evidence="7">The sequence shown here is derived from an EMBL/GenBank/DDBJ whole genome shotgun (WGS) entry which is preliminary data.</text>
</comment>
<proteinExistence type="predicted"/>
<dbReference type="InterPro" id="IPR051533">
    <property type="entry name" value="WaaL-like"/>
</dbReference>
<organism evidence="7 8">
    <name type="scientific">Candidatus Magasanikbacteria bacterium RIFCSPLOWO2_02_FULL_44_11</name>
    <dbReference type="NCBI Taxonomy" id="1798689"/>
    <lineage>
        <taxon>Bacteria</taxon>
        <taxon>Candidatus Magasanikiibacteriota</taxon>
    </lineage>
</organism>
<feature type="transmembrane region" description="Helical" evidence="5">
    <location>
        <begin position="189"/>
        <end position="210"/>
    </location>
</feature>
<feature type="transmembrane region" description="Helical" evidence="5">
    <location>
        <begin position="40"/>
        <end position="58"/>
    </location>
</feature>
<feature type="transmembrane region" description="Helical" evidence="5">
    <location>
        <begin position="347"/>
        <end position="365"/>
    </location>
</feature>
<dbReference type="Proteomes" id="UP000178726">
    <property type="component" value="Unassembled WGS sequence"/>
</dbReference>
<evidence type="ECO:0000256" key="2">
    <source>
        <dbReference type="ARBA" id="ARBA00022692"/>
    </source>
</evidence>
<dbReference type="InterPro" id="IPR007016">
    <property type="entry name" value="O-antigen_ligase-rel_domated"/>
</dbReference>
<dbReference type="Pfam" id="PF04932">
    <property type="entry name" value="Wzy_C"/>
    <property type="match status" value="1"/>
</dbReference>
<sequence length="417" mass="46772">MLPRLKDGLLVALLFFLPWQTRLIYREGMLQGRFWEYGTLAIYATEFLLWAAVLIMVWERGRVLSWTILRERFKKNRIRLMVGSLVFVFIAGQSFSHPEAEVAAQQLVFIIGAVCLAFLIITSAWRWEILAAAFWSSAIIQSLIGLYQFFGQYIGANKWFGLAYQSAGELGSSVIELSNERWLRAYGSFGSPNGLGIYLAVAFIVGLLLYEKVATKFRPLVTFGQLFIIAGLTVSFSRGAWLAALAGLVIIGVGSIRRKSFSLFSKQIAGAVGVVLVFVFALWSLFSVRLTSDARLEVRSVQERSSQYHEAIKIFRKTPFFGVGLKNYTFVANQSGQLPLRQPVHNVYLLVLTELGIVGLIWLAWLARCIKYYLLSTMLPLIAALAVAGLFDHYLWSFYSGLMLVGLVVGLAIKRRG</sequence>
<evidence type="ECO:0000256" key="3">
    <source>
        <dbReference type="ARBA" id="ARBA00022989"/>
    </source>
</evidence>
<dbReference type="PANTHER" id="PTHR37422:SF13">
    <property type="entry name" value="LIPOPOLYSACCHARIDE BIOSYNTHESIS PROTEIN PA4999-RELATED"/>
    <property type="match status" value="1"/>
</dbReference>
<feature type="transmembrane region" description="Helical" evidence="5">
    <location>
        <begin position="102"/>
        <end position="122"/>
    </location>
</feature>
<feature type="transmembrane region" description="Helical" evidence="5">
    <location>
        <begin position="240"/>
        <end position="256"/>
    </location>
</feature>
<accession>A0A1F6NAD7</accession>
<dbReference type="AlphaFoldDB" id="A0A1F6NAD7"/>
<dbReference type="STRING" id="1798689.A3I29_02295"/>
<gene>
    <name evidence="7" type="ORF">A3I29_02295</name>
</gene>
<name>A0A1F6NAD7_9BACT</name>
<feature type="transmembrane region" description="Helical" evidence="5">
    <location>
        <begin position="78"/>
        <end position="96"/>
    </location>
</feature>
<evidence type="ECO:0000259" key="6">
    <source>
        <dbReference type="Pfam" id="PF04932"/>
    </source>
</evidence>